<evidence type="ECO:0000313" key="2">
    <source>
        <dbReference type="Proteomes" id="UP000619486"/>
    </source>
</evidence>
<organism evidence="1 2">
    <name type="scientific">Streptomyces purpureus</name>
    <dbReference type="NCBI Taxonomy" id="1951"/>
    <lineage>
        <taxon>Bacteria</taxon>
        <taxon>Bacillati</taxon>
        <taxon>Actinomycetota</taxon>
        <taxon>Actinomycetes</taxon>
        <taxon>Kitasatosporales</taxon>
        <taxon>Streptomycetaceae</taxon>
        <taxon>Streptomyces</taxon>
    </lineage>
</organism>
<proteinExistence type="predicted"/>
<name>A0A918HI32_9ACTN</name>
<reference evidence="1" key="1">
    <citation type="journal article" date="2014" name="Int. J. Syst. Evol. Microbiol.">
        <title>Complete genome sequence of Corynebacterium casei LMG S-19264T (=DSM 44701T), isolated from a smear-ripened cheese.</title>
        <authorList>
            <consortium name="US DOE Joint Genome Institute (JGI-PGF)"/>
            <person name="Walter F."/>
            <person name="Albersmeier A."/>
            <person name="Kalinowski J."/>
            <person name="Ruckert C."/>
        </authorList>
    </citation>
    <scope>NUCLEOTIDE SEQUENCE</scope>
    <source>
        <strain evidence="1">JCM 3172</strain>
    </source>
</reference>
<gene>
    <name evidence="1" type="ORF">GCM10014713_69180</name>
</gene>
<dbReference type="EMBL" id="BMQQ01000061">
    <property type="protein sequence ID" value="GGT66740.1"/>
    <property type="molecule type" value="Genomic_DNA"/>
</dbReference>
<accession>A0A918HI32</accession>
<protein>
    <submittedName>
        <fullName evidence="1">Uncharacterized protein</fullName>
    </submittedName>
</protein>
<keyword evidence="2" id="KW-1185">Reference proteome</keyword>
<comment type="caution">
    <text evidence="1">The sequence shown here is derived from an EMBL/GenBank/DDBJ whole genome shotgun (WGS) entry which is preliminary data.</text>
</comment>
<dbReference type="AlphaFoldDB" id="A0A918HI32"/>
<evidence type="ECO:0000313" key="1">
    <source>
        <dbReference type="EMBL" id="GGT66740.1"/>
    </source>
</evidence>
<dbReference type="RefSeq" id="WP_189205652.1">
    <property type="nucleotide sequence ID" value="NZ_BMQQ01000061.1"/>
</dbReference>
<reference evidence="1" key="2">
    <citation type="submission" date="2020-09" db="EMBL/GenBank/DDBJ databases">
        <authorList>
            <person name="Sun Q."/>
            <person name="Ohkuma M."/>
        </authorList>
    </citation>
    <scope>NUCLEOTIDE SEQUENCE</scope>
    <source>
        <strain evidence="1">JCM 3172</strain>
    </source>
</reference>
<sequence>MLAGQTPVLVHNSNGACGTNLTRGEKVAAAAGVDDLSPALRKNLTGFMKKSPGDAEIPQIIRLPGGGAEFSYKVPGRVPGSYAVYRKRVDPEGVTELAYKTTFLPDGSIAHIKFK</sequence>
<dbReference type="Proteomes" id="UP000619486">
    <property type="component" value="Unassembled WGS sequence"/>
</dbReference>